<gene>
    <name evidence="3" type="ORF">FLL46_11310</name>
</gene>
<feature type="transmembrane region" description="Helical" evidence="1">
    <location>
        <begin position="198"/>
        <end position="218"/>
    </location>
</feature>
<feature type="domain" description="HAMP" evidence="2">
    <location>
        <begin position="218"/>
        <end position="270"/>
    </location>
</feature>
<evidence type="ECO:0000259" key="2">
    <source>
        <dbReference type="PROSITE" id="PS50885"/>
    </source>
</evidence>
<feature type="transmembrane region" description="Helical" evidence="1">
    <location>
        <begin position="12"/>
        <end position="32"/>
    </location>
</feature>
<reference evidence="3 4" key="1">
    <citation type="submission" date="2019-07" db="EMBL/GenBank/DDBJ databases">
        <title>Draft genome for Aliikangiella sp. M105.</title>
        <authorList>
            <person name="Wang G."/>
        </authorList>
    </citation>
    <scope>NUCLEOTIDE SEQUENCE [LARGE SCALE GENOMIC DNA]</scope>
    <source>
        <strain evidence="3 4">M105</strain>
    </source>
</reference>
<dbReference type="PANTHER" id="PTHR32089:SF112">
    <property type="entry name" value="LYSOZYME-LIKE PROTEIN-RELATED"/>
    <property type="match status" value="1"/>
</dbReference>
<dbReference type="GO" id="GO:0007165">
    <property type="term" value="P:signal transduction"/>
    <property type="evidence" value="ECO:0007669"/>
    <property type="project" value="InterPro"/>
</dbReference>
<dbReference type="InterPro" id="IPR003660">
    <property type="entry name" value="HAMP_dom"/>
</dbReference>
<dbReference type="SMART" id="SM00304">
    <property type="entry name" value="HAMP"/>
    <property type="match status" value="1"/>
</dbReference>
<keyword evidence="4" id="KW-1185">Reference proteome</keyword>
<dbReference type="RefSeq" id="WP_142893636.1">
    <property type="nucleotide sequence ID" value="NZ_ML660164.1"/>
</dbReference>
<evidence type="ECO:0000313" key="3">
    <source>
        <dbReference type="EMBL" id="TQV87459.1"/>
    </source>
</evidence>
<dbReference type="Proteomes" id="UP000315439">
    <property type="component" value="Unassembled WGS sequence"/>
</dbReference>
<dbReference type="Pfam" id="PF00672">
    <property type="entry name" value="HAMP"/>
    <property type="match status" value="1"/>
</dbReference>
<keyword evidence="1" id="KW-1133">Transmembrane helix</keyword>
<evidence type="ECO:0000256" key="1">
    <source>
        <dbReference type="SAM" id="Phobius"/>
    </source>
</evidence>
<dbReference type="EMBL" id="VIKS01000007">
    <property type="protein sequence ID" value="TQV87459.1"/>
    <property type="molecule type" value="Genomic_DNA"/>
</dbReference>
<name>A0A545UDB4_9GAMM</name>
<dbReference type="GO" id="GO:0016020">
    <property type="term" value="C:membrane"/>
    <property type="evidence" value="ECO:0007669"/>
    <property type="project" value="InterPro"/>
</dbReference>
<dbReference type="CDD" id="cd06225">
    <property type="entry name" value="HAMP"/>
    <property type="match status" value="1"/>
</dbReference>
<sequence length="449" mass="51004">MLTKFHSSIQNKIFSGLTLLIAVVMILVYCILESASQNQTLNNEKTHIYSLSDSLKNIQRSNTIYLSNAARDYESYFRDLDVYYKVLQQDLADIDEKITHLSQTRNILTALSQSAINFISPSNVIQLNLTIENTQNRWEQFKIELSEQFGDNKEEPRLEWGAKYISENASQLSNLFDTLISNFNTINSQQADLSKTTVNLTIATLIIFTIGFAFFFYLQIIKPVQTTKSAFQRVSEGDFGHQITSQRSDEIGQLIHSFNQMSARSESILSILSKLQSVKSSAEIVDILFSQLTTYIGCDLVVLVKKNLSNEGYRLSHVSPQANFKNLNKINIAVENQAQKEHLTKLFADGDTIQINNIDEYLKQFRNNLILQTLNSRYPLKSALVHPLDFDSQEMALVFASYHEGQLTQKHQELIKHLTPFINHKIKSMANAPAQETSKVLPTEALSLS</sequence>
<dbReference type="PANTHER" id="PTHR32089">
    <property type="entry name" value="METHYL-ACCEPTING CHEMOTAXIS PROTEIN MCPB"/>
    <property type="match status" value="1"/>
</dbReference>
<keyword evidence="1" id="KW-0472">Membrane</keyword>
<dbReference type="SUPFAM" id="SSF158472">
    <property type="entry name" value="HAMP domain-like"/>
    <property type="match status" value="1"/>
</dbReference>
<organism evidence="3 4">
    <name type="scientific">Aliikangiella coralliicola</name>
    <dbReference type="NCBI Taxonomy" id="2592383"/>
    <lineage>
        <taxon>Bacteria</taxon>
        <taxon>Pseudomonadati</taxon>
        <taxon>Pseudomonadota</taxon>
        <taxon>Gammaproteobacteria</taxon>
        <taxon>Oceanospirillales</taxon>
        <taxon>Pleioneaceae</taxon>
        <taxon>Aliikangiella</taxon>
    </lineage>
</organism>
<dbReference type="OrthoDB" id="9815750at2"/>
<evidence type="ECO:0000313" key="4">
    <source>
        <dbReference type="Proteomes" id="UP000315439"/>
    </source>
</evidence>
<dbReference type="Gene3D" id="6.10.340.10">
    <property type="match status" value="1"/>
</dbReference>
<comment type="caution">
    <text evidence="3">The sequence shown here is derived from an EMBL/GenBank/DDBJ whole genome shotgun (WGS) entry which is preliminary data.</text>
</comment>
<dbReference type="PROSITE" id="PS50885">
    <property type="entry name" value="HAMP"/>
    <property type="match status" value="1"/>
</dbReference>
<proteinExistence type="predicted"/>
<accession>A0A545UDB4</accession>
<protein>
    <submittedName>
        <fullName evidence="3">HAMP domain-containing protein</fullName>
    </submittedName>
</protein>
<dbReference type="AlphaFoldDB" id="A0A545UDB4"/>
<keyword evidence="1" id="KW-0812">Transmembrane</keyword>